<dbReference type="AlphaFoldDB" id="A0A8J6NRH9"/>
<keyword evidence="1" id="KW-0378">Hydrolase</keyword>
<keyword evidence="1" id="KW-0255">Endonuclease</keyword>
<dbReference type="GO" id="GO:0004519">
    <property type="term" value="F:endonuclease activity"/>
    <property type="evidence" value="ECO:0007669"/>
    <property type="project" value="UniProtKB-KW"/>
</dbReference>
<name>A0A8J6NRH9_9BACT</name>
<gene>
    <name evidence="1" type="ORF">H8E23_05900</name>
</gene>
<dbReference type="Gene3D" id="1.10.30.50">
    <property type="match status" value="1"/>
</dbReference>
<evidence type="ECO:0000313" key="2">
    <source>
        <dbReference type="Proteomes" id="UP000603434"/>
    </source>
</evidence>
<dbReference type="Proteomes" id="UP000603434">
    <property type="component" value="Unassembled WGS sequence"/>
</dbReference>
<sequence>MDIIEDFRKPTKSYIEKLKDPRWQKKRLEILKRDNWACQRCFDTDSTLHVHHRYYLKNHDPWDYTGDVLITLCEDCHNSEKKDRPLEDKLLLCYVNHHFLIHELKILSDGLRNAKFCHSKEIVLDTIKWILQDEYEQKLLIEKFFDNLPKIRGKK</sequence>
<protein>
    <submittedName>
        <fullName evidence="1">HNH endonuclease</fullName>
    </submittedName>
</protein>
<accession>A0A8J6NRH9</accession>
<organism evidence="1 2">
    <name type="scientific">Candidatus Desulfatibia profunda</name>
    <dbReference type="NCBI Taxonomy" id="2841695"/>
    <lineage>
        <taxon>Bacteria</taxon>
        <taxon>Pseudomonadati</taxon>
        <taxon>Thermodesulfobacteriota</taxon>
        <taxon>Desulfobacteria</taxon>
        <taxon>Desulfobacterales</taxon>
        <taxon>Desulfobacterales incertae sedis</taxon>
        <taxon>Candidatus Desulfatibia</taxon>
    </lineage>
</organism>
<keyword evidence="1" id="KW-0540">Nuclease</keyword>
<dbReference type="EMBL" id="JACNJH010000113">
    <property type="protein sequence ID" value="MBC8360910.1"/>
    <property type="molecule type" value="Genomic_DNA"/>
</dbReference>
<comment type="caution">
    <text evidence="1">The sequence shown here is derived from an EMBL/GenBank/DDBJ whole genome shotgun (WGS) entry which is preliminary data.</text>
</comment>
<proteinExistence type="predicted"/>
<reference evidence="1 2" key="1">
    <citation type="submission" date="2020-08" db="EMBL/GenBank/DDBJ databases">
        <title>Bridging the membrane lipid divide: bacteria of the FCB group superphylum have the potential to synthesize archaeal ether lipids.</title>
        <authorList>
            <person name="Villanueva L."/>
            <person name="Von Meijenfeldt F.A.B."/>
            <person name="Westbye A.B."/>
            <person name="Yadav S."/>
            <person name="Hopmans E.C."/>
            <person name="Dutilh B.E."/>
            <person name="Sinninghe Damste J.S."/>
        </authorList>
    </citation>
    <scope>NUCLEOTIDE SEQUENCE [LARGE SCALE GENOMIC DNA]</scope>
    <source>
        <strain evidence="1">NIOZ-UU30</strain>
    </source>
</reference>
<evidence type="ECO:0000313" key="1">
    <source>
        <dbReference type="EMBL" id="MBC8360910.1"/>
    </source>
</evidence>